<evidence type="ECO:0000313" key="4">
    <source>
        <dbReference type="Proteomes" id="UP000266389"/>
    </source>
</evidence>
<feature type="transmembrane region" description="Helical" evidence="2">
    <location>
        <begin position="89"/>
        <end position="111"/>
    </location>
</feature>
<keyword evidence="2" id="KW-1133">Transmembrane helix</keyword>
<dbReference type="PANTHER" id="PTHR40394">
    <property type="entry name" value="LIPOPROTEIN-RELATED"/>
    <property type="match status" value="1"/>
</dbReference>
<keyword evidence="2" id="KW-0812">Transmembrane</keyword>
<evidence type="ECO:0000256" key="2">
    <source>
        <dbReference type="SAM" id="Phobius"/>
    </source>
</evidence>
<gene>
    <name evidence="3" type="ORF">D0433_01330</name>
</gene>
<dbReference type="AlphaFoldDB" id="A0A395M3C6"/>
<proteinExistence type="predicted"/>
<feature type="coiled-coil region" evidence="1">
    <location>
        <begin position="14"/>
        <end position="41"/>
    </location>
</feature>
<evidence type="ECO:0000313" key="3">
    <source>
        <dbReference type="EMBL" id="RFM25293.1"/>
    </source>
</evidence>
<name>A0A395M3C6_9BACT</name>
<keyword evidence="2" id="KW-0472">Membrane</keyword>
<comment type="caution">
    <text evidence="3">The sequence shown here is derived from an EMBL/GenBank/DDBJ whole genome shotgun (WGS) entry which is preliminary data.</text>
</comment>
<reference evidence="3 4" key="1">
    <citation type="journal article" date="2011" name="ISME J.">
        <title>Community ecology of hot spring cyanobacterial mats: predominant populations and their functional potential.</title>
        <authorList>
            <person name="Klatt C.G."/>
            <person name="Wood J.M."/>
            <person name="Rusch D.B."/>
            <person name="Bateson M.M."/>
            <person name="Hamamura N."/>
            <person name="Heidelberg J.F."/>
            <person name="Grossman A.R."/>
            <person name="Bhaya D."/>
            <person name="Cohan F.M."/>
            <person name="Kuhl M."/>
            <person name="Bryant D.A."/>
            <person name="Ward D.M."/>
        </authorList>
    </citation>
    <scope>NUCLEOTIDE SEQUENCE [LARGE SCALE GENOMIC DNA]</scope>
    <source>
        <strain evidence="3">OS</strain>
    </source>
</reference>
<protein>
    <submittedName>
        <fullName evidence="3">DUF3341 domain-containing protein</fullName>
    </submittedName>
</protein>
<keyword evidence="1" id="KW-0175">Coiled coil</keyword>
<sequence length="233" mass="26706">MNELQNQSMQNGGVQTLEELKRNAEAAKNQARQILIEAEAEAVVAEFDNPAELLRAARKVREAGYDRFECYSPFPIHGMDEAMGLRPSILGYIVFAVGFSGFLFAIWLQWWTNVVDYPLVFSGKPYFSLPTFVPVMFELMVLTSAFAAIIGMFYLNKMPRFYHPMFYSDRFTAKATDDGFFVAIFMWDKKFNVKEIRAFFESIGGKNIEVVHRPIDDAEIEQLVSSQKMEVVK</sequence>
<dbReference type="InterPro" id="IPR021776">
    <property type="entry name" value="ActD"/>
</dbReference>
<dbReference type="PANTHER" id="PTHR40394:SF2">
    <property type="entry name" value="QUINOL:CYTOCHROME C OXIDOREDUCTASE MEMBRANE PROTEIN"/>
    <property type="match status" value="1"/>
</dbReference>
<organism evidence="3 4">
    <name type="scientific">Candidatus Thermochlorobacter aerophilus</name>
    <dbReference type="NCBI Taxonomy" id="1868324"/>
    <lineage>
        <taxon>Bacteria</taxon>
        <taxon>Pseudomonadati</taxon>
        <taxon>Chlorobiota</taxon>
        <taxon>Chlorobiia</taxon>
        <taxon>Chlorobiales</taxon>
        <taxon>Candidatus Thermochlorobacteriaceae</taxon>
        <taxon>Candidatus Thermochlorobacter</taxon>
    </lineage>
</organism>
<dbReference type="EMBL" id="PHFL01000007">
    <property type="protein sequence ID" value="RFM25293.1"/>
    <property type="molecule type" value="Genomic_DNA"/>
</dbReference>
<dbReference type="Pfam" id="PF11821">
    <property type="entry name" value="ActD"/>
    <property type="match status" value="1"/>
</dbReference>
<evidence type="ECO:0000256" key="1">
    <source>
        <dbReference type="SAM" id="Coils"/>
    </source>
</evidence>
<feature type="transmembrane region" description="Helical" evidence="2">
    <location>
        <begin position="131"/>
        <end position="155"/>
    </location>
</feature>
<dbReference type="Proteomes" id="UP000266389">
    <property type="component" value="Unassembled WGS sequence"/>
</dbReference>
<accession>A0A395M3C6</accession>